<sequence>MASTSDVSEGPVLTVLTKRIRNLRKKLNRITQIEQSKNQIKNKEQQDLLLSKPSLLAVIDELEKLRLPLTAAVDQELKTQYDDVSKNAAKTHLGSGEKTVPDRTHLLKTGSEENDDDVSTGEKNAKDDVSNGVVEDLLKVIYFGSVFNVKMGRSDQFDNIMLTRTHERNCCLTYDTVTDDDVAIILNESDLDLLSEMSELLVSRPVDSSFSHEVALRRCVEHAKKWVAGSEERIGENSDVTYAALREKLAKIVGSYYYKITPEMKAPADVAAEAAAESYVFVQAESEVEQKEDNATDFQRNETYDGQSSPVDDYPKGEAEAENSLETQVQMDPVEAQAGGTDNKDQYVPRRTHQNQRGGGRNGGGRGNGRGYGNGRGGRSGGRGGPYQNGRNQYNDQQGNYYPRNHHGGRGRGGRGNGGGYAGGYNNHASGGAEVAQS</sequence>
<feature type="compositionally biased region" description="Basic residues" evidence="2">
    <location>
        <begin position="404"/>
        <end position="413"/>
    </location>
</feature>
<feature type="compositionally biased region" description="Gly residues" evidence="2">
    <location>
        <begin position="414"/>
        <end position="423"/>
    </location>
</feature>
<accession>A0A2U1Q3J0</accession>
<evidence type="ECO:0000313" key="4">
    <source>
        <dbReference type="Proteomes" id="UP000245207"/>
    </source>
</evidence>
<dbReference type="AlphaFoldDB" id="A0A2U1Q3J0"/>
<feature type="region of interest" description="Disordered" evidence="2">
    <location>
        <begin position="287"/>
        <end position="438"/>
    </location>
</feature>
<evidence type="ECO:0000256" key="1">
    <source>
        <dbReference type="SAM" id="Coils"/>
    </source>
</evidence>
<feature type="region of interest" description="Disordered" evidence="2">
    <location>
        <begin position="89"/>
        <end position="127"/>
    </location>
</feature>
<feature type="compositionally biased region" description="Gly residues" evidence="2">
    <location>
        <begin position="357"/>
        <end position="387"/>
    </location>
</feature>
<dbReference type="OrthoDB" id="69150at2759"/>
<comment type="caution">
    <text evidence="3">The sequence shown here is derived from an EMBL/GenBank/DDBJ whole genome shotgun (WGS) entry which is preliminary data.</text>
</comment>
<feature type="coiled-coil region" evidence="1">
    <location>
        <begin position="13"/>
        <end position="43"/>
    </location>
</feature>
<dbReference type="PANTHER" id="PTHR37736">
    <property type="entry name" value="GLYCINE-RICH PROTEIN"/>
    <property type="match status" value="1"/>
</dbReference>
<gene>
    <name evidence="3" type="ORF">CTI12_AA078350</name>
</gene>
<feature type="compositionally biased region" description="Low complexity" evidence="2">
    <location>
        <begin position="424"/>
        <end position="438"/>
    </location>
</feature>
<evidence type="ECO:0000256" key="2">
    <source>
        <dbReference type="SAM" id="MobiDB-lite"/>
    </source>
</evidence>
<feature type="compositionally biased region" description="Basic and acidic residues" evidence="2">
    <location>
        <begin position="288"/>
        <end position="303"/>
    </location>
</feature>
<organism evidence="3 4">
    <name type="scientific">Artemisia annua</name>
    <name type="common">Sweet wormwood</name>
    <dbReference type="NCBI Taxonomy" id="35608"/>
    <lineage>
        <taxon>Eukaryota</taxon>
        <taxon>Viridiplantae</taxon>
        <taxon>Streptophyta</taxon>
        <taxon>Embryophyta</taxon>
        <taxon>Tracheophyta</taxon>
        <taxon>Spermatophyta</taxon>
        <taxon>Magnoliopsida</taxon>
        <taxon>eudicotyledons</taxon>
        <taxon>Gunneridae</taxon>
        <taxon>Pentapetalae</taxon>
        <taxon>asterids</taxon>
        <taxon>campanulids</taxon>
        <taxon>Asterales</taxon>
        <taxon>Asteraceae</taxon>
        <taxon>Asteroideae</taxon>
        <taxon>Anthemideae</taxon>
        <taxon>Artemisiinae</taxon>
        <taxon>Artemisia</taxon>
    </lineage>
</organism>
<dbReference type="EMBL" id="PKPP01000454">
    <property type="protein sequence ID" value="PWA92580.1"/>
    <property type="molecule type" value="Genomic_DNA"/>
</dbReference>
<proteinExistence type="predicted"/>
<reference evidence="3 4" key="1">
    <citation type="journal article" date="2018" name="Mol. Plant">
        <title>The genome of Artemisia annua provides insight into the evolution of Asteraceae family and artemisinin biosynthesis.</title>
        <authorList>
            <person name="Shen Q."/>
            <person name="Zhang L."/>
            <person name="Liao Z."/>
            <person name="Wang S."/>
            <person name="Yan T."/>
            <person name="Shi P."/>
            <person name="Liu M."/>
            <person name="Fu X."/>
            <person name="Pan Q."/>
            <person name="Wang Y."/>
            <person name="Lv Z."/>
            <person name="Lu X."/>
            <person name="Zhang F."/>
            <person name="Jiang W."/>
            <person name="Ma Y."/>
            <person name="Chen M."/>
            <person name="Hao X."/>
            <person name="Li L."/>
            <person name="Tang Y."/>
            <person name="Lv G."/>
            <person name="Zhou Y."/>
            <person name="Sun X."/>
            <person name="Brodelius P.E."/>
            <person name="Rose J.K.C."/>
            <person name="Tang K."/>
        </authorList>
    </citation>
    <scope>NUCLEOTIDE SEQUENCE [LARGE SCALE GENOMIC DNA]</scope>
    <source>
        <strain evidence="4">cv. Huhao1</strain>
        <tissue evidence="3">Leaf</tissue>
    </source>
</reference>
<dbReference type="PANTHER" id="PTHR37736:SF1">
    <property type="entry name" value="GLYCINE-RICH PROTEIN"/>
    <property type="match status" value="1"/>
</dbReference>
<keyword evidence="4" id="KW-1185">Reference proteome</keyword>
<name>A0A2U1Q3J0_ARTAN</name>
<dbReference type="STRING" id="35608.A0A2U1Q3J0"/>
<keyword evidence="1" id="KW-0175">Coiled coil</keyword>
<dbReference type="Proteomes" id="UP000245207">
    <property type="component" value="Unassembled WGS sequence"/>
</dbReference>
<evidence type="ECO:0000313" key="3">
    <source>
        <dbReference type="EMBL" id="PWA92580.1"/>
    </source>
</evidence>
<protein>
    <submittedName>
        <fullName evidence="3">Glycine-rich protein</fullName>
    </submittedName>
</protein>